<feature type="non-terminal residue" evidence="1">
    <location>
        <position position="87"/>
    </location>
</feature>
<comment type="caution">
    <text evidence="1">The sequence shown here is derived from an EMBL/GenBank/DDBJ whole genome shotgun (WGS) entry which is preliminary data.</text>
</comment>
<sequence>MDPLNFEEIQPKRNWFSLTQQWEYIRSIYLQTSFAKAQEAEYKILSRLQFFSRAASGQQSSSPSLLPEVVARVGDVDIGDGRYIHTL</sequence>
<gene>
    <name evidence="1" type="ORF">EV182_002104</name>
</gene>
<evidence type="ECO:0000313" key="1">
    <source>
        <dbReference type="EMBL" id="KAJ1679414.1"/>
    </source>
</evidence>
<name>A0ACC1HYD0_9FUNG</name>
<evidence type="ECO:0000313" key="2">
    <source>
        <dbReference type="Proteomes" id="UP001145114"/>
    </source>
</evidence>
<dbReference type="Proteomes" id="UP001145114">
    <property type="component" value="Unassembled WGS sequence"/>
</dbReference>
<keyword evidence="2" id="KW-1185">Reference proteome</keyword>
<organism evidence="1 2">
    <name type="scientific">Spiromyces aspiralis</name>
    <dbReference type="NCBI Taxonomy" id="68401"/>
    <lineage>
        <taxon>Eukaryota</taxon>
        <taxon>Fungi</taxon>
        <taxon>Fungi incertae sedis</taxon>
        <taxon>Zoopagomycota</taxon>
        <taxon>Kickxellomycotina</taxon>
        <taxon>Kickxellomycetes</taxon>
        <taxon>Kickxellales</taxon>
        <taxon>Kickxellaceae</taxon>
        <taxon>Spiromyces</taxon>
    </lineage>
</organism>
<accession>A0ACC1HYD0</accession>
<proteinExistence type="predicted"/>
<reference evidence="1" key="1">
    <citation type="submission" date="2022-06" db="EMBL/GenBank/DDBJ databases">
        <title>Phylogenomic reconstructions and comparative analyses of Kickxellomycotina fungi.</title>
        <authorList>
            <person name="Reynolds N.K."/>
            <person name="Stajich J.E."/>
            <person name="Barry K."/>
            <person name="Grigoriev I.V."/>
            <person name="Crous P."/>
            <person name="Smith M.E."/>
        </authorList>
    </citation>
    <scope>NUCLEOTIDE SEQUENCE</scope>
    <source>
        <strain evidence="1">RSA 2271</strain>
    </source>
</reference>
<dbReference type="EMBL" id="JAMZIH010000399">
    <property type="protein sequence ID" value="KAJ1679414.1"/>
    <property type="molecule type" value="Genomic_DNA"/>
</dbReference>
<protein>
    <submittedName>
        <fullName evidence="1">Uncharacterized protein</fullName>
    </submittedName>
</protein>